<dbReference type="AlphaFoldDB" id="A0A4S8QAK8"/>
<evidence type="ECO:0000313" key="1">
    <source>
        <dbReference type="EMBL" id="THV41300.1"/>
    </source>
</evidence>
<sequence length="112" mass="12301">MVIDRLREVGVHAFREIAHGGFGAEPGVEVRIDSQDDAGRGVYLEWNLGAEIHNARVEAMLAQRFDDPIIWDSGAEQAAKTDEVAAILERAGVRTEDPENDFAPFALRVVSV</sequence>
<organism evidence="1 2">
    <name type="scientific">Glycomyces buryatensis</name>
    <dbReference type="NCBI Taxonomy" id="2570927"/>
    <lineage>
        <taxon>Bacteria</taxon>
        <taxon>Bacillati</taxon>
        <taxon>Actinomycetota</taxon>
        <taxon>Actinomycetes</taxon>
        <taxon>Glycomycetales</taxon>
        <taxon>Glycomycetaceae</taxon>
        <taxon>Glycomyces</taxon>
    </lineage>
</organism>
<reference evidence="2" key="1">
    <citation type="submission" date="2019-04" db="EMBL/GenBank/DDBJ databases">
        <title>Nocardioides xinjiangensis sp. nov.</title>
        <authorList>
            <person name="Liu S."/>
        </authorList>
    </citation>
    <scope>NUCLEOTIDE SEQUENCE [LARGE SCALE GENOMIC DNA]</scope>
    <source>
        <strain evidence="2">18</strain>
    </source>
</reference>
<reference evidence="1 2" key="2">
    <citation type="submission" date="2019-05" db="EMBL/GenBank/DDBJ databases">
        <title>Glycomyces buryatensis sp. nov.</title>
        <authorList>
            <person name="Nikitina E."/>
        </authorList>
    </citation>
    <scope>NUCLEOTIDE SEQUENCE [LARGE SCALE GENOMIC DNA]</scope>
    <source>
        <strain evidence="1 2">18</strain>
    </source>
</reference>
<comment type="caution">
    <text evidence="1">The sequence shown here is derived from an EMBL/GenBank/DDBJ whole genome shotgun (WGS) entry which is preliminary data.</text>
</comment>
<protein>
    <submittedName>
        <fullName evidence="1">Uncharacterized protein</fullName>
    </submittedName>
</protein>
<proteinExistence type="predicted"/>
<dbReference type="Proteomes" id="UP000308760">
    <property type="component" value="Unassembled WGS sequence"/>
</dbReference>
<evidence type="ECO:0000313" key="2">
    <source>
        <dbReference type="Proteomes" id="UP000308760"/>
    </source>
</evidence>
<dbReference type="EMBL" id="STGY01000046">
    <property type="protein sequence ID" value="THV41300.1"/>
    <property type="molecule type" value="Genomic_DNA"/>
</dbReference>
<accession>A0A4S8QAK8</accession>
<keyword evidence="2" id="KW-1185">Reference proteome</keyword>
<dbReference type="RefSeq" id="WP_136534802.1">
    <property type="nucleotide sequence ID" value="NZ_STGY01000046.1"/>
</dbReference>
<dbReference type="OrthoDB" id="4266423at2"/>
<gene>
    <name evidence="1" type="ORF">FAB82_12100</name>
</gene>
<name>A0A4S8QAK8_9ACTN</name>